<organism>
    <name type="scientific">Pyricularia oryzae (strain P131)</name>
    <name type="common">Rice blast fungus</name>
    <name type="synonym">Magnaporthe oryzae</name>
    <dbReference type="NCBI Taxonomy" id="1143193"/>
    <lineage>
        <taxon>Eukaryota</taxon>
        <taxon>Fungi</taxon>
        <taxon>Dikarya</taxon>
        <taxon>Ascomycota</taxon>
        <taxon>Pezizomycotina</taxon>
        <taxon>Sordariomycetes</taxon>
        <taxon>Sordariomycetidae</taxon>
        <taxon>Magnaporthales</taxon>
        <taxon>Pyriculariaceae</taxon>
        <taxon>Pyricularia</taxon>
    </lineage>
</organism>
<dbReference type="EMBL" id="JH794124">
    <property type="protein sequence ID" value="ELQ64352.1"/>
    <property type="molecule type" value="Genomic_DNA"/>
</dbReference>
<reference evidence="1" key="1">
    <citation type="journal article" date="2012" name="PLoS Genet.">
        <title>Comparative analysis of the genomes of two field isolates of the rice blast fungus Magnaporthe oryzae.</title>
        <authorList>
            <person name="Xue M."/>
            <person name="Yang J."/>
            <person name="Li Z."/>
            <person name="Hu S."/>
            <person name="Yao N."/>
            <person name="Dean R.A."/>
            <person name="Zhao W."/>
            <person name="Shen M."/>
            <person name="Zhang H."/>
            <person name="Li C."/>
            <person name="Liu L."/>
            <person name="Cao L."/>
            <person name="Xu X."/>
            <person name="Xing Y."/>
            <person name="Hsiang T."/>
            <person name="Zhang Z."/>
            <person name="Xu J.R."/>
            <person name="Peng Y.L."/>
        </authorList>
    </citation>
    <scope>NUCLEOTIDE SEQUENCE [LARGE SCALE GENOMIC DNA]</scope>
    <source>
        <strain evidence="1">P131</strain>
    </source>
</reference>
<accession>L7J809</accession>
<proteinExistence type="predicted"/>
<dbReference type="AlphaFoldDB" id="L7J809"/>
<protein>
    <submittedName>
        <fullName evidence="1">Uncharacterized protein</fullName>
    </submittedName>
</protein>
<sequence length="33" mass="3698">MFRELGKEDEELKVCGVPGSSKIPPRQFCSTDN</sequence>
<name>L7J809_PYRO1</name>
<evidence type="ECO:0000313" key="1">
    <source>
        <dbReference type="EMBL" id="ELQ64352.1"/>
    </source>
</evidence>
<gene>
    <name evidence="1" type="ORF">OOW_P131scaffold00631g1</name>
</gene>